<keyword evidence="7" id="KW-1185">Reference proteome</keyword>
<feature type="domain" description="IclR-ED" evidence="5">
    <location>
        <begin position="74"/>
        <end position="243"/>
    </location>
</feature>
<name>A0A550J6I2_9BACT</name>
<evidence type="ECO:0000313" key="6">
    <source>
        <dbReference type="EMBL" id="TRO78787.1"/>
    </source>
</evidence>
<dbReference type="GO" id="GO:0045892">
    <property type="term" value="P:negative regulation of DNA-templated transcription"/>
    <property type="evidence" value="ECO:0007669"/>
    <property type="project" value="TreeGrafter"/>
</dbReference>
<dbReference type="EMBL" id="VJVV01000014">
    <property type="protein sequence ID" value="TRO78787.1"/>
    <property type="molecule type" value="Genomic_DNA"/>
</dbReference>
<dbReference type="GO" id="GO:0003700">
    <property type="term" value="F:DNA-binding transcription factor activity"/>
    <property type="evidence" value="ECO:0007669"/>
    <property type="project" value="TreeGrafter"/>
</dbReference>
<dbReference type="AlphaFoldDB" id="A0A550J6I2"/>
<dbReference type="PROSITE" id="PS51077">
    <property type="entry name" value="HTH_ICLR"/>
    <property type="match status" value="1"/>
</dbReference>
<dbReference type="Gene3D" id="1.10.10.10">
    <property type="entry name" value="Winged helix-like DNA-binding domain superfamily/Winged helix DNA-binding domain"/>
    <property type="match status" value="1"/>
</dbReference>
<evidence type="ECO:0000256" key="1">
    <source>
        <dbReference type="ARBA" id="ARBA00023015"/>
    </source>
</evidence>
<dbReference type="FunFam" id="1.10.10.10:FF:000056">
    <property type="entry name" value="IclR family transcriptional regulator"/>
    <property type="match status" value="1"/>
</dbReference>
<sequence>MPSRGKETYSIQSVENALNVLEALCEDDDEVRISRLSEKLGMNKTSVFRLLATFESRGYVEREEISGKYRLGIAAYEMGQKFLSRMGLLKKARPVMERLVRETSEAVYLAVRRDDDLLFLDAVDTPLQVKIVSLVGKRYPLPLSVAGRVLLAGARHSESLVEPLPEMDPALHKILEQGFGVDHDSLGEGVTCLAVPLIDLHDTTVAALAMIGPDFRMQPPLLESELLPRLKDAGQIISSKLGYLGPHLSKDLY</sequence>
<keyword evidence="1" id="KW-0805">Transcription regulation</keyword>
<evidence type="ECO:0000259" key="4">
    <source>
        <dbReference type="PROSITE" id="PS51077"/>
    </source>
</evidence>
<evidence type="ECO:0000256" key="2">
    <source>
        <dbReference type="ARBA" id="ARBA00023125"/>
    </source>
</evidence>
<keyword evidence="2" id="KW-0238">DNA-binding</keyword>
<dbReference type="Proteomes" id="UP000317155">
    <property type="component" value="Unassembled WGS sequence"/>
</dbReference>
<dbReference type="InterPro" id="IPR050707">
    <property type="entry name" value="HTH_MetabolicPath_Reg"/>
</dbReference>
<dbReference type="SUPFAM" id="SSF55781">
    <property type="entry name" value="GAF domain-like"/>
    <property type="match status" value="1"/>
</dbReference>
<protein>
    <submittedName>
        <fullName evidence="6">IclR family transcriptional regulator</fullName>
    </submittedName>
</protein>
<comment type="caution">
    <text evidence="6">The sequence shown here is derived from an EMBL/GenBank/DDBJ whole genome shotgun (WGS) entry which is preliminary data.</text>
</comment>
<dbReference type="PROSITE" id="PS51078">
    <property type="entry name" value="ICLR_ED"/>
    <property type="match status" value="1"/>
</dbReference>
<dbReference type="SUPFAM" id="SSF46785">
    <property type="entry name" value="Winged helix' DNA-binding domain"/>
    <property type="match status" value="1"/>
</dbReference>
<evidence type="ECO:0000313" key="7">
    <source>
        <dbReference type="Proteomes" id="UP000317155"/>
    </source>
</evidence>
<evidence type="ECO:0000256" key="3">
    <source>
        <dbReference type="ARBA" id="ARBA00023163"/>
    </source>
</evidence>
<dbReference type="PANTHER" id="PTHR30136:SF24">
    <property type="entry name" value="HTH-TYPE TRANSCRIPTIONAL REPRESSOR ALLR"/>
    <property type="match status" value="1"/>
</dbReference>
<feature type="domain" description="HTH iclR-type" evidence="4">
    <location>
        <begin position="11"/>
        <end position="73"/>
    </location>
</feature>
<dbReference type="OrthoDB" id="13103at2"/>
<dbReference type="Pfam" id="PF09339">
    <property type="entry name" value="HTH_IclR"/>
    <property type="match status" value="1"/>
</dbReference>
<dbReference type="InterPro" id="IPR014757">
    <property type="entry name" value="Tscrpt_reg_IclR_C"/>
</dbReference>
<organism evidence="6 7">
    <name type="scientific">Trichloromonas acetexigens</name>
    <dbReference type="NCBI Taxonomy" id="38815"/>
    <lineage>
        <taxon>Bacteria</taxon>
        <taxon>Pseudomonadati</taxon>
        <taxon>Thermodesulfobacteriota</taxon>
        <taxon>Desulfuromonadia</taxon>
        <taxon>Desulfuromonadales</taxon>
        <taxon>Trichloromonadaceae</taxon>
        <taxon>Trichloromonas</taxon>
    </lineage>
</organism>
<dbReference type="InterPro" id="IPR036388">
    <property type="entry name" value="WH-like_DNA-bd_sf"/>
</dbReference>
<keyword evidence="3" id="KW-0804">Transcription</keyword>
<dbReference type="InterPro" id="IPR036390">
    <property type="entry name" value="WH_DNA-bd_sf"/>
</dbReference>
<accession>A0A550J6I2</accession>
<dbReference type="SMART" id="SM00346">
    <property type="entry name" value="HTH_ICLR"/>
    <property type="match status" value="1"/>
</dbReference>
<dbReference type="Gene3D" id="3.30.450.40">
    <property type="match status" value="1"/>
</dbReference>
<dbReference type="PANTHER" id="PTHR30136">
    <property type="entry name" value="HELIX-TURN-HELIX TRANSCRIPTIONAL REGULATOR, ICLR FAMILY"/>
    <property type="match status" value="1"/>
</dbReference>
<gene>
    <name evidence="6" type="ORF">FL622_15045</name>
</gene>
<dbReference type="InterPro" id="IPR005471">
    <property type="entry name" value="Tscrpt_reg_IclR_N"/>
</dbReference>
<dbReference type="RefSeq" id="WP_092054421.1">
    <property type="nucleotide sequence ID" value="NZ_FOJJ01000006.1"/>
</dbReference>
<dbReference type="GO" id="GO:0003677">
    <property type="term" value="F:DNA binding"/>
    <property type="evidence" value="ECO:0007669"/>
    <property type="project" value="UniProtKB-KW"/>
</dbReference>
<evidence type="ECO:0000259" key="5">
    <source>
        <dbReference type="PROSITE" id="PS51078"/>
    </source>
</evidence>
<dbReference type="InterPro" id="IPR029016">
    <property type="entry name" value="GAF-like_dom_sf"/>
</dbReference>
<dbReference type="Pfam" id="PF01614">
    <property type="entry name" value="IclR_C"/>
    <property type="match status" value="1"/>
</dbReference>
<reference evidence="6 7" key="1">
    <citation type="submission" date="2019-07" db="EMBL/GenBank/DDBJ databases">
        <title>Insights of Desulfuromonas acetexigens electromicrobiology.</title>
        <authorList>
            <person name="Katuri K."/>
            <person name="Sapireddy V."/>
            <person name="Shaw D.R."/>
            <person name="Saikaly P."/>
        </authorList>
    </citation>
    <scope>NUCLEOTIDE SEQUENCE [LARGE SCALE GENOMIC DNA]</scope>
    <source>
        <strain evidence="6 7">2873</strain>
    </source>
</reference>
<proteinExistence type="predicted"/>